<accession>A0A0G0D0M0</accession>
<dbReference type="PROSITE" id="PS51462">
    <property type="entry name" value="NUDIX"/>
    <property type="match status" value="1"/>
</dbReference>
<comment type="caution">
    <text evidence="2">The sequence shown here is derived from an EMBL/GenBank/DDBJ whole genome shotgun (WGS) entry which is preliminary data.</text>
</comment>
<dbReference type="Proteomes" id="UP000034798">
    <property type="component" value="Unassembled WGS sequence"/>
</dbReference>
<sequence>MRIPIVNEQDEIIGYEERETRNPKHICRVTGLWVTDKDQNILLAQRALVRKFNPGMWGPAVSGTVEEGETYKSNIIKEAREEIGLVNFKLILGPKNRVSSGHEYFGQWFTAIVDNDYLFVKQIEKVENIKWFAKSEIIKLLDENPAMFSKNFRSYLNLFSPDK</sequence>
<dbReference type="AlphaFoldDB" id="A0A0G0D0M0"/>
<keyword evidence="2" id="KW-0378">Hydrolase</keyword>
<dbReference type="Pfam" id="PF00293">
    <property type="entry name" value="NUDIX"/>
    <property type="match status" value="1"/>
</dbReference>
<evidence type="ECO:0000313" key="3">
    <source>
        <dbReference type="Proteomes" id="UP000034798"/>
    </source>
</evidence>
<dbReference type="Gene3D" id="3.90.79.10">
    <property type="entry name" value="Nucleoside Triphosphate Pyrophosphohydrolase"/>
    <property type="match status" value="1"/>
</dbReference>
<dbReference type="InterPro" id="IPR015797">
    <property type="entry name" value="NUDIX_hydrolase-like_dom_sf"/>
</dbReference>
<organism evidence="2 3">
    <name type="scientific">Candidatus Nomurabacteria bacterium GW2011_GWC2_35_8</name>
    <dbReference type="NCBI Taxonomy" id="1618752"/>
    <lineage>
        <taxon>Bacteria</taxon>
        <taxon>Candidatus Nomuraibacteriota</taxon>
    </lineage>
</organism>
<reference evidence="2 3" key="1">
    <citation type="journal article" date="2015" name="Nature">
        <title>rRNA introns, odd ribosomes, and small enigmatic genomes across a large radiation of phyla.</title>
        <authorList>
            <person name="Brown C.T."/>
            <person name="Hug L.A."/>
            <person name="Thomas B.C."/>
            <person name="Sharon I."/>
            <person name="Castelle C.J."/>
            <person name="Singh A."/>
            <person name="Wilkins M.J."/>
            <person name="Williams K.H."/>
            <person name="Banfield J.F."/>
        </authorList>
    </citation>
    <scope>NUCLEOTIDE SEQUENCE [LARGE SCALE GENOMIC DNA]</scope>
</reference>
<dbReference type="EMBL" id="LBQZ01000034">
    <property type="protein sequence ID" value="KKP87849.1"/>
    <property type="molecule type" value="Genomic_DNA"/>
</dbReference>
<name>A0A0G0D0M0_9BACT</name>
<evidence type="ECO:0000313" key="2">
    <source>
        <dbReference type="EMBL" id="KKP87849.1"/>
    </source>
</evidence>
<dbReference type="InterPro" id="IPR000086">
    <property type="entry name" value="NUDIX_hydrolase_dom"/>
</dbReference>
<evidence type="ECO:0000259" key="1">
    <source>
        <dbReference type="PROSITE" id="PS51462"/>
    </source>
</evidence>
<gene>
    <name evidence="2" type="ORF">UR91_C0034G0010</name>
</gene>
<feature type="domain" description="Nudix hydrolase" evidence="1">
    <location>
        <begin position="23"/>
        <end position="154"/>
    </location>
</feature>
<dbReference type="SUPFAM" id="SSF55811">
    <property type="entry name" value="Nudix"/>
    <property type="match status" value="1"/>
</dbReference>
<proteinExistence type="predicted"/>
<protein>
    <submittedName>
        <fullName evidence="2">NTP pyrophosphohydrolases including oxidative damage repair enzyme</fullName>
    </submittedName>
</protein>
<dbReference type="GO" id="GO:0016787">
    <property type="term" value="F:hydrolase activity"/>
    <property type="evidence" value="ECO:0007669"/>
    <property type="project" value="UniProtKB-KW"/>
</dbReference>